<sequence length="43" mass="5242">MQQIITQQISPQLVFEKSLKSYISEERRFQKMETNLQLFRPNI</sequence>
<protein>
    <submittedName>
        <fullName evidence="1">Uncharacterized protein</fullName>
    </submittedName>
</protein>
<evidence type="ECO:0000313" key="1">
    <source>
        <dbReference type="EMBL" id="JAI04725.1"/>
    </source>
</evidence>
<reference evidence="1" key="1">
    <citation type="submission" date="2014-11" db="EMBL/GenBank/DDBJ databases">
        <authorList>
            <person name="Amaro Gonzalez C."/>
        </authorList>
    </citation>
    <scope>NUCLEOTIDE SEQUENCE</scope>
</reference>
<reference evidence="1" key="2">
    <citation type="journal article" date="2015" name="Fish Shellfish Immunol.">
        <title>Early steps in the European eel (Anguilla anguilla)-Vibrio vulnificus interaction in the gills: Role of the RtxA13 toxin.</title>
        <authorList>
            <person name="Callol A."/>
            <person name="Pajuelo D."/>
            <person name="Ebbesson L."/>
            <person name="Teles M."/>
            <person name="MacKenzie S."/>
            <person name="Amaro C."/>
        </authorList>
    </citation>
    <scope>NUCLEOTIDE SEQUENCE</scope>
</reference>
<name>A0A0E9XQ19_ANGAN</name>
<accession>A0A0E9XQ19</accession>
<organism evidence="1">
    <name type="scientific">Anguilla anguilla</name>
    <name type="common">European freshwater eel</name>
    <name type="synonym">Muraena anguilla</name>
    <dbReference type="NCBI Taxonomy" id="7936"/>
    <lineage>
        <taxon>Eukaryota</taxon>
        <taxon>Metazoa</taxon>
        <taxon>Chordata</taxon>
        <taxon>Craniata</taxon>
        <taxon>Vertebrata</taxon>
        <taxon>Euteleostomi</taxon>
        <taxon>Actinopterygii</taxon>
        <taxon>Neopterygii</taxon>
        <taxon>Teleostei</taxon>
        <taxon>Anguilliformes</taxon>
        <taxon>Anguillidae</taxon>
        <taxon>Anguilla</taxon>
    </lineage>
</organism>
<dbReference type="EMBL" id="GBXM01003853">
    <property type="protein sequence ID" value="JAI04725.1"/>
    <property type="molecule type" value="Transcribed_RNA"/>
</dbReference>
<proteinExistence type="predicted"/>
<dbReference type="AlphaFoldDB" id="A0A0E9XQ19"/>